<evidence type="ECO:0000256" key="2">
    <source>
        <dbReference type="ARBA" id="ARBA00022540"/>
    </source>
</evidence>
<dbReference type="CDD" id="cd03702">
    <property type="entry name" value="IF2_mtIF2_II"/>
    <property type="match status" value="1"/>
</dbReference>
<dbReference type="PRINTS" id="PR00315">
    <property type="entry name" value="ELONGATNFCT"/>
</dbReference>
<feature type="compositionally biased region" description="Basic and acidic residues" evidence="8">
    <location>
        <begin position="180"/>
        <end position="189"/>
    </location>
</feature>
<dbReference type="InterPro" id="IPR000795">
    <property type="entry name" value="T_Tr_GTP-bd_dom"/>
</dbReference>
<keyword evidence="2" id="KW-0396">Initiation factor</keyword>
<name>A0A834H287_RHOSS</name>
<dbReference type="HAMAP" id="MF_00100_B">
    <property type="entry name" value="IF_2_B"/>
    <property type="match status" value="1"/>
</dbReference>
<dbReference type="InterPro" id="IPR053905">
    <property type="entry name" value="EF-G-like_DII"/>
</dbReference>
<dbReference type="SUPFAM" id="SSF52156">
    <property type="entry name" value="Initiation factor IF2/eIF5b, domain 3"/>
    <property type="match status" value="1"/>
</dbReference>
<dbReference type="InterPro" id="IPR027417">
    <property type="entry name" value="P-loop_NTPase"/>
</dbReference>
<keyword evidence="4" id="KW-0648">Protein biosynthesis</keyword>
<dbReference type="Gene3D" id="3.40.50.300">
    <property type="entry name" value="P-loop containing nucleotide triphosphate hydrolases"/>
    <property type="match status" value="1"/>
</dbReference>
<evidence type="ECO:0000256" key="5">
    <source>
        <dbReference type="ARBA" id="ARBA00023134"/>
    </source>
</evidence>
<dbReference type="FunFam" id="3.40.50.10050:FF:000001">
    <property type="entry name" value="Translation initiation factor IF-2"/>
    <property type="match status" value="1"/>
</dbReference>
<organism evidence="10 11">
    <name type="scientific">Rhododendron simsii</name>
    <name type="common">Sims's rhododendron</name>
    <dbReference type="NCBI Taxonomy" id="118357"/>
    <lineage>
        <taxon>Eukaryota</taxon>
        <taxon>Viridiplantae</taxon>
        <taxon>Streptophyta</taxon>
        <taxon>Embryophyta</taxon>
        <taxon>Tracheophyta</taxon>
        <taxon>Spermatophyta</taxon>
        <taxon>Magnoliopsida</taxon>
        <taxon>eudicotyledons</taxon>
        <taxon>Gunneridae</taxon>
        <taxon>Pentapetalae</taxon>
        <taxon>asterids</taxon>
        <taxon>Ericales</taxon>
        <taxon>Ericaceae</taxon>
        <taxon>Ericoideae</taxon>
        <taxon>Rhodoreae</taxon>
        <taxon>Rhododendron</taxon>
    </lineage>
</organism>
<dbReference type="GO" id="GO:0005525">
    <property type="term" value="F:GTP binding"/>
    <property type="evidence" value="ECO:0007669"/>
    <property type="project" value="UniProtKB-KW"/>
</dbReference>
<feature type="region of interest" description="Disordered" evidence="8">
    <location>
        <begin position="322"/>
        <end position="367"/>
    </location>
</feature>
<evidence type="ECO:0000256" key="6">
    <source>
        <dbReference type="ARBA" id="ARBA00025162"/>
    </source>
</evidence>
<dbReference type="InterPro" id="IPR009000">
    <property type="entry name" value="Transl_B-barrel_sf"/>
</dbReference>
<dbReference type="PROSITE" id="PS51722">
    <property type="entry name" value="G_TR_2"/>
    <property type="match status" value="1"/>
</dbReference>
<evidence type="ECO:0000259" key="9">
    <source>
        <dbReference type="PROSITE" id="PS51722"/>
    </source>
</evidence>
<evidence type="ECO:0000256" key="8">
    <source>
        <dbReference type="SAM" id="MobiDB-lite"/>
    </source>
</evidence>
<feature type="region of interest" description="Disordered" evidence="8">
    <location>
        <begin position="180"/>
        <end position="229"/>
    </location>
</feature>
<feature type="domain" description="Tr-type G" evidence="9">
    <location>
        <begin position="493"/>
        <end position="666"/>
    </location>
</feature>
<dbReference type="OrthoDB" id="361630at2759"/>
<dbReference type="InterPro" id="IPR015760">
    <property type="entry name" value="TIF_IF2"/>
</dbReference>
<dbReference type="Proteomes" id="UP000626092">
    <property type="component" value="Unassembled WGS sequence"/>
</dbReference>
<dbReference type="SUPFAM" id="SSF52540">
    <property type="entry name" value="P-loop containing nucleoside triphosphate hydrolases"/>
    <property type="match status" value="1"/>
</dbReference>
<accession>A0A834H287</accession>
<comment type="caution">
    <text evidence="10">The sequence shown here is derived from an EMBL/GenBank/DDBJ whole genome shotgun (WGS) entry which is preliminary data.</text>
</comment>
<dbReference type="GO" id="GO:0003924">
    <property type="term" value="F:GTPase activity"/>
    <property type="evidence" value="ECO:0007669"/>
    <property type="project" value="InterPro"/>
</dbReference>
<reference evidence="10" key="1">
    <citation type="submission" date="2019-11" db="EMBL/GenBank/DDBJ databases">
        <authorList>
            <person name="Liu Y."/>
            <person name="Hou J."/>
            <person name="Li T.-Q."/>
            <person name="Guan C.-H."/>
            <person name="Wu X."/>
            <person name="Wu H.-Z."/>
            <person name="Ling F."/>
            <person name="Zhang R."/>
            <person name="Shi X.-G."/>
            <person name="Ren J.-P."/>
            <person name="Chen E.-F."/>
            <person name="Sun J.-M."/>
        </authorList>
    </citation>
    <scope>NUCLEOTIDE SEQUENCE</scope>
    <source>
        <strain evidence="10">Adult_tree_wgs_1</strain>
        <tissue evidence="10">Leaves</tissue>
    </source>
</reference>
<dbReference type="Gene3D" id="2.40.30.10">
    <property type="entry name" value="Translation factors"/>
    <property type="match status" value="2"/>
</dbReference>
<dbReference type="AlphaFoldDB" id="A0A834H287"/>
<dbReference type="FunFam" id="3.40.50.300:FF:000019">
    <property type="entry name" value="Translation initiation factor IF-2"/>
    <property type="match status" value="1"/>
</dbReference>
<dbReference type="Gene3D" id="3.40.50.10050">
    <property type="entry name" value="Translation initiation factor IF- 2, domain 3"/>
    <property type="match status" value="1"/>
</dbReference>
<dbReference type="NCBIfam" id="TIGR00487">
    <property type="entry name" value="IF-2"/>
    <property type="match status" value="1"/>
</dbReference>
<comment type="similarity">
    <text evidence="1">Belongs to the TRAFAC class translation factor GTPase superfamily. Classic translation factor GTPase family. IF-2 subfamily.</text>
</comment>
<dbReference type="GO" id="GO:0003743">
    <property type="term" value="F:translation initiation factor activity"/>
    <property type="evidence" value="ECO:0007669"/>
    <property type="project" value="UniProtKB-KW"/>
</dbReference>
<evidence type="ECO:0000256" key="3">
    <source>
        <dbReference type="ARBA" id="ARBA00022741"/>
    </source>
</evidence>
<dbReference type="InterPro" id="IPR036925">
    <property type="entry name" value="TIF_IF2_dom3_sf"/>
</dbReference>
<dbReference type="FunFam" id="2.40.30.10:FF:000054">
    <property type="entry name" value="Translation initiation factor IF-2"/>
    <property type="match status" value="1"/>
</dbReference>
<dbReference type="EMBL" id="WJXA01000004">
    <property type="protein sequence ID" value="KAF7146235.1"/>
    <property type="molecule type" value="Genomic_DNA"/>
</dbReference>
<dbReference type="Pfam" id="PF22042">
    <property type="entry name" value="EF-G_D2"/>
    <property type="match status" value="1"/>
</dbReference>
<dbReference type="NCBIfam" id="TIGR00231">
    <property type="entry name" value="small_GTP"/>
    <property type="match status" value="1"/>
</dbReference>
<dbReference type="SUPFAM" id="SSF50447">
    <property type="entry name" value="Translation proteins"/>
    <property type="match status" value="3"/>
</dbReference>
<feature type="region of interest" description="Disordered" evidence="8">
    <location>
        <begin position="269"/>
        <end position="298"/>
    </location>
</feature>
<gene>
    <name evidence="10" type="ORF">RHSIM_Rhsim04G0032300</name>
</gene>
<dbReference type="CDD" id="cd01887">
    <property type="entry name" value="IF2_eIF5B"/>
    <property type="match status" value="1"/>
</dbReference>
<keyword evidence="5" id="KW-0342">GTP-binding</keyword>
<proteinExistence type="inferred from homology"/>
<sequence length="1046" mass="113708">MAYLASLVSLGSAGASSPGNLDFHRVYLSRNVSSFCGIWVGRRWKYVGICKYSGKTGLAEQETSFPLDLKTVPNPILKSKSPLDTDSGYTYPWDDRKSNYDEEERSKVLESLGEVLEKAEELVTKPPTKTSPKPIILINGRPVDSTGFKSKAARSVWRRGNPVTSKKDVKESPKIEKVENHGTRLEGVGKVDSQLVSPPRPMQLPVKAQPKLQGKPSLAPPPLVKKPTNLKDIGEATKALTKNDGIDTGGERKERKPLLIDRFASKKPTILKDTEAATKAPTKNDGTYSGGERKERKPILIDKFASKNPVFDPWIAEAVLAPTKQKAGKGPVPGKFRDDFRKKSSPTDGPRRRRIDNAETDDDEEASELNISIPGIATKRRGRKWSKASRKAARLQAAKEAAPVKVEILEVGEEGMLMEELADNLAINEGEIFGYLFSKRIASVGVKKIDRDIVKMICKEYDVEVIDAAPHRVEEMARKKEILDEDDLDKLEDRPPVLTIMGHVDHGKTTLLDYIRKTKVAASEAGGITQGIGAYKVLVPIDAKLQPCVFLDTPGHEAFGAMRARGARVTDIAIIVVAADDGIRPQTNEAIAHAKAAGVPIVIAINKIDKDGANPEQVMQELASIGLMPEEWGGEVPVVQISALKGEKVDDLLETVMLVAELEELKANPHRGAKGTIIEAGLHKAKGPMATFIVQNGTLKRGDMVVCGEAYGKVRALFDEKGDRVDEAGPSIPVQVMGLNIVPIAGDEFEVVGSLVVAREKAEARAESLRKERITAKAGDGKVSLASLASAVSAGKQSGLDLHQLNIVMKADLQGSIEAIRQALLVLPQDNVSLRFLLQATGDVSASDIDLAVVSKAIIVGFNVKTPGSLKSYADIKGIEIRTYRVIYDLIDDVRNAMEGLLDLVEEQIKIGSAEVRAIFSCGSGRVAGCMVTEGKVVEDSGIRVLRKGKTVHVGILNSLRRVKEQVKEVWISIVLFAYLWSSLMIIETIFGQVNVGLECGIRIDSFLDWEEGDILEAFNTVKKKRTLEEASATMAAAIEGMGIGR</sequence>
<evidence type="ECO:0000313" key="10">
    <source>
        <dbReference type="EMBL" id="KAF7146235.1"/>
    </source>
</evidence>
<protein>
    <recommendedName>
        <fullName evidence="7">Translation initiation factor IF-2, chloroplastic</fullName>
    </recommendedName>
</protein>
<dbReference type="PANTHER" id="PTHR43381">
    <property type="entry name" value="TRANSLATION INITIATION FACTOR IF-2-RELATED"/>
    <property type="match status" value="1"/>
</dbReference>
<dbReference type="PANTHER" id="PTHR43381:SF5">
    <property type="entry name" value="TR-TYPE G DOMAIN-CONTAINING PROTEIN"/>
    <property type="match status" value="1"/>
</dbReference>
<keyword evidence="11" id="KW-1185">Reference proteome</keyword>
<evidence type="ECO:0000256" key="7">
    <source>
        <dbReference type="ARBA" id="ARBA00044105"/>
    </source>
</evidence>
<dbReference type="InterPro" id="IPR000178">
    <property type="entry name" value="TF_IF2_bacterial-like"/>
</dbReference>
<dbReference type="InterPro" id="IPR044145">
    <property type="entry name" value="IF2_II"/>
</dbReference>
<dbReference type="InterPro" id="IPR023115">
    <property type="entry name" value="TIF_IF2_dom3"/>
</dbReference>
<dbReference type="GO" id="GO:0005737">
    <property type="term" value="C:cytoplasm"/>
    <property type="evidence" value="ECO:0007669"/>
    <property type="project" value="TreeGrafter"/>
</dbReference>
<dbReference type="Pfam" id="PF11987">
    <property type="entry name" value="IF-2"/>
    <property type="match status" value="1"/>
</dbReference>
<evidence type="ECO:0000256" key="4">
    <source>
        <dbReference type="ARBA" id="ARBA00022917"/>
    </source>
</evidence>
<evidence type="ECO:0000313" key="11">
    <source>
        <dbReference type="Proteomes" id="UP000626092"/>
    </source>
</evidence>
<keyword evidence="3" id="KW-0547">Nucleotide-binding</keyword>
<evidence type="ECO:0000256" key="1">
    <source>
        <dbReference type="ARBA" id="ARBA00007733"/>
    </source>
</evidence>
<feature type="compositionally biased region" description="Acidic residues" evidence="8">
    <location>
        <begin position="358"/>
        <end position="367"/>
    </location>
</feature>
<dbReference type="InterPro" id="IPR005225">
    <property type="entry name" value="Small_GTP-bd"/>
</dbReference>
<dbReference type="CDD" id="cd03692">
    <property type="entry name" value="mtIF2_IVc"/>
    <property type="match status" value="1"/>
</dbReference>
<dbReference type="Pfam" id="PF00009">
    <property type="entry name" value="GTP_EFTU"/>
    <property type="match status" value="1"/>
</dbReference>
<comment type="function">
    <text evidence="6">One of the essential components for the initiation of protein synthesis. Protects formylmethionyl-tRNA from spontaneous hydrolysis and promotes its binding to the 30S ribosomal subunits. Also involved in the hydrolysis of GTP during the formation of the 70S ribosomal complex.</text>
</comment>